<name>A0A124GME9_PICGL</name>
<protein>
    <submittedName>
        <fullName evidence="2">Uncharacterized protein</fullName>
    </submittedName>
</protein>
<gene>
    <name evidence="2" type="ORF">ABT39_MTgene2558</name>
</gene>
<comment type="caution">
    <text evidence="2">The sequence shown here is derived from an EMBL/GenBank/DDBJ whole genome shotgun (WGS) entry which is preliminary data.</text>
</comment>
<feature type="compositionally biased region" description="Low complexity" evidence="1">
    <location>
        <begin position="49"/>
        <end position="65"/>
    </location>
</feature>
<geneLocation type="mitochondrion" evidence="2"/>
<evidence type="ECO:0000313" key="2">
    <source>
        <dbReference type="EMBL" id="KUM45456.1"/>
    </source>
</evidence>
<dbReference type="EMBL" id="LKAM01000018">
    <property type="protein sequence ID" value="KUM45456.1"/>
    <property type="molecule type" value="Genomic_DNA"/>
</dbReference>
<reference evidence="2" key="1">
    <citation type="journal article" date="2015" name="Genome Biol. Evol.">
        <title>Organellar Genomes of White Spruce (Picea glauca): Assembly and Annotation.</title>
        <authorList>
            <person name="Jackman S.D."/>
            <person name="Warren R.L."/>
            <person name="Gibb E.A."/>
            <person name="Vandervalk B.P."/>
            <person name="Mohamadi H."/>
            <person name="Chu J."/>
            <person name="Raymond A."/>
            <person name="Pleasance S."/>
            <person name="Coope R."/>
            <person name="Wildung M.R."/>
            <person name="Ritland C.E."/>
            <person name="Bousquet J."/>
            <person name="Jones S.J."/>
            <person name="Bohlmann J."/>
            <person name="Birol I."/>
        </authorList>
    </citation>
    <scope>NUCLEOTIDE SEQUENCE [LARGE SCALE GENOMIC DNA]</scope>
    <source>
        <tissue evidence="2">Flushing bud</tissue>
    </source>
</reference>
<dbReference type="AlphaFoldDB" id="A0A124GME9"/>
<organism evidence="2">
    <name type="scientific">Picea glauca</name>
    <name type="common">White spruce</name>
    <name type="synonym">Pinus glauca</name>
    <dbReference type="NCBI Taxonomy" id="3330"/>
    <lineage>
        <taxon>Eukaryota</taxon>
        <taxon>Viridiplantae</taxon>
        <taxon>Streptophyta</taxon>
        <taxon>Embryophyta</taxon>
        <taxon>Tracheophyta</taxon>
        <taxon>Spermatophyta</taxon>
        <taxon>Pinopsida</taxon>
        <taxon>Pinidae</taxon>
        <taxon>Conifers I</taxon>
        <taxon>Pinales</taxon>
        <taxon>Pinaceae</taxon>
        <taxon>Picea</taxon>
    </lineage>
</organism>
<accession>A0A124GME9</accession>
<keyword evidence="2" id="KW-0496">Mitochondrion</keyword>
<feature type="region of interest" description="Disordered" evidence="1">
    <location>
        <begin position="44"/>
        <end position="65"/>
    </location>
</feature>
<proteinExistence type="predicted"/>
<evidence type="ECO:0000256" key="1">
    <source>
        <dbReference type="SAM" id="MobiDB-lite"/>
    </source>
</evidence>
<sequence length="65" mass="6957">MAASQRVALSVINNGGAFHEAFNLRIEVLNARNQHWCIEARHTSKNYSPPANGVPGPVAASNEAT</sequence>